<name>A0ABV9T2E7_9BACT</name>
<keyword evidence="3" id="KW-1185">Reference proteome</keyword>
<sequence length="315" mass="36925">MQRDFLIFCKKSALFLLIIAVLDFSLGNLLEYLYFKSGRKSSEFHLTYSLEQADQEVLVFGSSRAQHHYIPNFFTSSNRTFYNTGEDGQGIFYAYIILKNVLERSHKTKTIILDLQPNEFNNDDGAYDRLAELLPYYHRNKFVRKLLNEIDPYESVKTLSYLYRYNSKLLSILEDTFIPSPAPIQNGFEPIEVSLDKTLELTDYDHQDILDFKEIETFKRFLKEAKKNHHKVYVLVSPVFRDYSHGTPETIQIAQKICRDNDVPFYTYHRDTSFLRQPDLFSDPSHLNEKGAEMYSKKVAALIMENTNTNTHKNN</sequence>
<keyword evidence="1" id="KW-0472">Membrane</keyword>
<keyword evidence="1" id="KW-1133">Transmembrane helix</keyword>
<reference evidence="3" key="1">
    <citation type="journal article" date="2019" name="Int. J. Syst. Evol. Microbiol.">
        <title>The Global Catalogue of Microorganisms (GCM) 10K type strain sequencing project: providing services to taxonomists for standard genome sequencing and annotation.</title>
        <authorList>
            <consortium name="The Broad Institute Genomics Platform"/>
            <consortium name="The Broad Institute Genome Sequencing Center for Infectious Disease"/>
            <person name="Wu L."/>
            <person name="Ma J."/>
        </authorList>
    </citation>
    <scope>NUCLEOTIDE SEQUENCE [LARGE SCALE GENOMIC DNA]</scope>
    <source>
        <strain evidence="3">CGMCC 4.7466</strain>
    </source>
</reference>
<dbReference type="RefSeq" id="WP_377065483.1">
    <property type="nucleotide sequence ID" value="NZ_JBHSJJ010000007.1"/>
</dbReference>
<protein>
    <recommendedName>
        <fullName evidence="4">GDSL-like lipase/acylhydrolase family protein</fullName>
    </recommendedName>
</protein>
<comment type="caution">
    <text evidence="2">The sequence shown here is derived from an EMBL/GenBank/DDBJ whole genome shotgun (WGS) entry which is preliminary data.</text>
</comment>
<evidence type="ECO:0000313" key="2">
    <source>
        <dbReference type="EMBL" id="MFC4872905.1"/>
    </source>
</evidence>
<gene>
    <name evidence="2" type="ORF">ACFPFU_14505</name>
</gene>
<evidence type="ECO:0000313" key="3">
    <source>
        <dbReference type="Proteomes" id="UP001595818"/>
    </source>
</evidence>
<proteinExistence type="predicted"/>
<organism evidence="2 3">
    <name type="scientific">Negadavirga shengliensis</name>
    <dbReference type="NCBI Taxonomy" id="1389218"/>
    <lineage>
        <taxon>Bacteria</taxon>
        <taxon>Pseudomonadati</taxon>
        <taxon>Bacteroidota</taxon>
        <taxon>Cytophagia</taxon>
        <taxon>Cytophagales</taxon>
        <taxon>Cyclobacteriaceae</taxon>
        <taxon>Negadavirga</taxon>
    </lineage>
</organism>
<evidence type="ECO:0000256" key="1">
    <source>
        <dbReference type="SAM" id="Phobius"/>
    </source>
</evidence>
<accession>A0ABV9T2E7</accession>
<feature type="transmembrane region" description="Helical" evidence="1">
    <location>
        <begin position="12"/>
        <end position="35"/>
    </location>
</feature>
<dbReference type="EMBL" id="JBHSJJ010000007">
    <property type="protein sequence ID" value="MFC4872905.1"/>
    <property type="molecule type" value="Genomic_DNA"/>
</dbReference>
<dbReference type="Proteomes" id="UP001595818">
    <property type="component" value="Unassembled WGS sequence"/>
</dbReference>
<dbReference type="Gene3D" id="3.40.50.1110">
    <property type="entry name" value="SGNH hydrolase"/>
    <property type="match status" value="1"/>
</dbReference>
<evidence type="ECO:0008006" key="4">
    <source>
        <dbReference type="Google" id="ProtNLM"/>
    </source>
</evidence>
<dbReference type="SUPFAM" id="SSF52266">
    <property type="entry name" value="SGNH hydrolase"/>
    <property type="match status" value="1"/>
</dbReference>
<keyword evidence="1" id="KW-0812">Transmembrane</keyword>
<dbReference type="InterPro" id="IPR036514">
    <property type="entry name" value="SGNH_hydro_sf"/>
</dbReference>